<sequence>MRMNSKSSASNQRDIENLTKINGNNKCADCGAKCPRWASVNLGIVICIECSGIHRNLGVHISKVKSLTLDKIMPQWIHVIFFFPFIASSKRPLQNCIRTIGNDLSNKYYLYNLPPEVYRPKQGDSSS</sequence>
<dbReference type="CDD" id="cd08204">
    <property type="entry name" value="ArfGap"/>
    <property type="match status" value="1"/>
</dbReference>
<evidence type="ECO:0000259" key="2">
    <source>
        <dbReference type="PROSITE" id="PS50115"/>
    </source>
</evidence>
<dbReference type="PANTHER" id="PTHR45705:SF1">
    <property type="entry name" value="FI20236P1"/>
    <property type="match status" value="1"/>
</dbReference>
<accession>A0A1A8YWW4</accession>
<protein>
    <submittedName>
        <fullName evidence="3">ADP-ribosylation factor GTPase-activating protein, putative (ARF-GAP)</fullName>
    </submittedName>
</protein>
<proteinExistence type="predicted"/>
<name>A0A1A8YWW4_PLAOA</name>
<reference evidence="3" key="1">
    <citation type="submission" date="2016-05" db="EMBL/GenBank/DDBJ databases">
        <authorList>
            <person name="Lavstsen T."/>
            <person name="Jespersen J.S."/>
        </authorList>
    </citation>
    <scope>NUCLEOTIDE SEQUENCE [LARGE SCALE GENOMIC DNA]</scope>
</reference>
<dbReference type="GO" id="GO:0008270">
    <property type="term" value="F:zinc ion binding"/>
    <property type="evidence" value="ECO:0007669"/>
    <property type="project" value="UniProtKB-KW"/>
</dbReference>
<dbReference type="SMART" id="SM00105">
    <property type="entry name" value="ArfGap"/>
    <property type="match status" value="1"/>
</dbReference>
<gene>
    <name evidence="3" type="ORF">POVWA1_030590</name>
    <name evidence="4" type="ORF">POVWA2_030190</name>
</gene>
<dbReference type="GO" id="GO:0005737">
    <property type="term" value="C:cytoplasm"/>
    <property type="evidence" value="ECO:0007669"/>
    <property type="project" value="TreeGrafter"/>
</dbReference>
<dbReference type="SUPFAM" id="SSF57863">
    <property type="entry name" value="ArfGap/RecO-like zinc finger"/>
    <property type="match status" value="1"/>
</dbReference>
<evidence type="ECO:0000313" key="5">
    <source>
        <dbReference type="Proteomes" id="UP000078550"/>
    </source>
</evidence>
<dbReference type="PANTHER" id="PTHR45705">
    <property type="entry name" value="FI20236P1"/>
    <property type="match status" value="1"/>
</dbReference>
<evidence type="ECO:0000313" key="6">
    <source>
        <dbReference type="Proteomes" id="UP000078555"/>
    </source>
</evidence>
<dbReference type="InterPro" id="IPR037278">
    <property type="entry name" value="ARFGAP/RecO"/>
</dbReference>
<dbReference type="GO" id="GO:0005096">
    <property type="term" value="F:GTPase activator activity"/>
    <property type="evidence" value="ECO:0007669"/>
    <property type="project" value="InterPro"/>
</dbReference>
<evidence type="ECO:0000313" key="4">
    <source>
        <dbReference type="EMBL" id="SBT36435.1"/>
    </source>
</evidence>
<evidence type="ECO:0000256" key="1">
    <source>
        <dbReference type="PROSITE-ProRule" id="PRU00288"/>
    </source>
</evidence>
<keyword evidence="6" id="KW-1185">Reference proteome</keyword>
<dbReference type="Proteomes" id="UP000078555">
    <property type="component" value="Unassembled WGS sequence"/>
</dbReference>
<dbReference type="AlphaFoldDB" id="A0A1A8YWW4"/>
<keyword evidence="1" id="KW-0862">Zinc</keyword>
<dbReference type="Proteomes" id="UP000078550">
    <property type="component" value="Unassembled WGS sequence"/>
</dbReference>
<evidence type="ECO:0000313" key="3">
    <source>
        <dbReference type="EMBL" id="SBT36031.1"/>
    </source>
</evidence>
<dbReference type="Gene3D" id="1.10.220.150">
    <property type="entry name" value="Arf GTPase activating protein"/>
    <property type="match status" value="1"/>
</dbReference>
<dbReference type="EMBL" id="FLRE01000117">
    <property type="protein sequence ID" value="SBT36435.1"/>
    <property type="molecule type" value="Genomic_DNA"/>
</dbReference>
<dbReference type="EMBL" id="FLRD01000087">
    <property type="protein sequence ID" value="SBT36031.1"/>
    <property type="molecule type" value="Genomic_DNA"/>
</dbReference>
<feature type="domain" description="Arf-GAP" evidence="2">
    <location>
        <begin position="12"/>
        <end position="127"/>
    </location>
</feature>
<dbReference type="PROSITE" id="PS50115">
    <property type="entry name" value="ARFGAP"/>
    <property type="match status" value="1"/>
</dbReference>
<organism evidence="3 6">
    <name type="scientific">Plasmodium ovale wallikeri</name>
    <dbReference type="NCBI Taxonomy" id="864142"/>
    <lineage>
        <taxon>Eukaryota</taxon>
        <taxon>Sar</taxon>
        <taxon>Alveolata</taxon>
        <taxon>Apicomplexa</taxon>
        <taxon>Aconoidasida</taxon>
        <taxon>Haemosporida</taxon>
        <taxon>Plasmodiidae</taxon>
        <taxon>Plasmodium</taxon>
        <taxon>Plasmodium (Plasmodium)</taxon>
    </lineage>
</organism>
<reference evidence="5 6" key="2">
    <citation type="submission" date="2016-05" db="EMBL/GenBank/DDBJ databases">
        <authorList>
            <person name="Naeem Raeece"/>
        </authorList>
    </citation>
    <scope>NUCLEOTIDE SEQUENCE [LARGE SCALE GENOMIC DNA]</scope>
</reference>
<dbReference type="InterPro" id="IPR001164">
    <property type="entry name" value="ArfGAP_dom"/>
</dbReference>
<keyword evidence="1" id="KW-0479">Metal-binding</keyword>
<dbReference type="InterPro" id="IPR038508">
    <property type="entry name" value="ArfGAP_dom_sf"/>
</dbReference>
<keyword evidence="1" id="KW-0863">Zinc-finger</keyword>
<dbReference type="Pfam" id="PF01412">
    <property type="entry name" value="ArfGap"/>
    <property type="match status" value="1"/>
</dbReference>
<dbReference type="PRINTS" id="PR00405">
    <property type="entry name" value="REVINTRACTNG"/>
</dbReference>
<dbReference type="InterPro" id="IPR051718">
    <property type="entry name" value="ARF_GTPase-activating"/>
</dbReference>